<accession>A0A645FAJ8</accession>
<dbReference type="EMBL" id="VSSQ01057600">
    <property type="protein sequence ID" value="MPN11398.1"/>
    <property type="molecule type" value="Genomic_DNA"/>
</dbReference>
<feature type="region of interest" description="Disordered" evidence="1">
    <location>
        <begin position="107"/>
        <end position="142"/>
    </location>
</feature>
<sequence>MPSTVCIRLGLMASRISTVMAPATPRSSAVTASPARLMPMTILPSRSRISLRLVVSARMAMISEATVISKPVSLVKPFSSGPLPISTPRKKRSEVSITRRQVIVSGSISRRHNLRRSSGVRSSGSAAVMPSFSRRASMPRVK</sequence>
<gene>
    <name evidence="2" type="ORF">SDC9_158699</name>
</gene>
<reference evidence="2" key="1">
    <citation type="submission" date="2019-08" db="EMBL/GenBank/DDBJ databases">
        <authorList>
            <person name="Kucharzyk K."/>
            <person name="Murdoch R.W."/>
            <person name="Higgins S."/>
            <person name="Loffler F."/>
        </authorList>
    </citation>
    <scope>NUCLEOTIDE SEQUENCE</scope>
</reference>
<comment type="caution">
    <text evidence="2">The sequence shown here is derived from an EMBL/GenBank/DDBJ whole genome shotgun (WGS) entry which is preliminary data.</text>
</comment>
<evidence type="ECO:0000256" key="1">
    <source>
        <dbReference type="SAM" id="MobiDB-lite"/>
    </source>
</evidence>
<organism evidence="2">
    <name type="scientific">bioreactor metagenome</name>
    <dbReference type="NCBI Taxonomy" id="1076179"/>
    <lineage>
        <taxon>unclassified sequences</taxon>
        <taxon>metagenomes</taxon>
        <taxon>ecological metagenomes</taxon>
    </lineage>
</organism>
<proteinExistence type="predicted"/>
<dbReference type="AlphaFoldDB" id="A0A645FAJ8"/>
<name>A0A645FAJ8_9ZZZZ</name>
<protein>
    <submittedName>
        <fullName evidence="2">Uncharacterized protein</fullName>
    </submittedName>
</protein>
<evidence type="ECO:0000313" key="2">
    <source>
        <dbReference type="EMBL" id="MPN11398.1"/>
    </source>
</evidence>
<feature type="compositionally biased region" description="Low complexity" evidence="1">
    <location>
        <begin position="116"/>
        <end position="128"/>
    </location>
</feature>